<gene>
    <name evidence="2" type="ORF">E0L93_08870</name>
</gene>
<evidence type="ECO:0000313" key="2">
    <source>
        <dbReference type="EMBL" id="TCJ16822.1"/>
    </source>
</evidence>
<name>A0A4V2NWC2_9ACTN</name>
<protein>
    <submittedName>
        <fullName evidence="2">Uncharacterized protein</fullName>
    </submittedName>
</protein>
<comment type="caution">
    <text evidence="2">The sequence shown here is derived from an EMBL/GenBank/DDBJ whole genome shotgun (WGS) entry which is preliminary data.</text>
</comment>
<dbReference type="Proteomes" id="UP000295244">
    <property type="component" value="Unassembled WGS sequence"/>
</dbReference>
<feature type="signal peptide" evidence="1">
    <location>
        <begin position="1"/>
        <end position="24"/>
    </location>
</feature>
<feature type="chain" id="PRO_5020283074" evidence="1">
    <location>
        <begin position="25"/>
        <end position="118"/>
    </location>
</feature>
<keyword evidence="3" id="KW-1185">Reference proteome</keyword>
<organism evidence="2 3">
    <name type="scientific">Rubrobacter taiwanensis</name>
    <dbReference type="NCBI Taxonomy" id="185139"/>
    <lineage>
        <taxon>Bacteria</taxon>
        <taxon>Bacillati</taxon>
        <taxon>Actinomycetota</taxon>
        <taxon>Rubrobacteria</taxon>
        <taxon>Rubrobacterales</taxon>
        <taxon>Rubrobacteraceae</taxon>
        <taxon>Rubrobacter</taxon>
    </lineage>
</organism>
<keyword evidence="1" id="KW-0732">Signal</keyword>
<dbReference type="AlphaFoldDB" id="A0A4V2NWC2"/>
<sequence length="118" mass="12534">MMRKLMILGAMTAMLLLAASPAFAHSANVQSSLAVFGDQTAVQAQVACVGCVQEAFQGQIAWQSQAIYNAGWGALNYQSAGAYFGDQNLAQVQILSVASQQSAFQGQAALQQQAIWNY</sequence>
<proteinExistence type="predicted"/>
<dbReference type="EMBL" id="SKBU01000015">
    <property type="protein sequence ID" value="TCJ16822.1"/>
    <property type="molecule type" value="Genomic_DNA"/>
</dbReference>
<evidence type="ECO:0000256" key="1">
    <source>
        <dbReference type="SAM" id="SignalP"/>
    </source>
</evidence>
<evidence type="ECO:0000313" key="3">
    <source>
        <dbReference type="Proteomes" id="UP000295244"/>
    </source>
</evidence>
<accession>A0A4V2NWC2</accession>
<dbReference type="RefSeq" id="WP_132691039.1">
    <property type="nucleotide sequence ID" value="NZ_SKBU01000015.1"/>
</dbReference>
<reference evidence="2 3" key="1">
    <citation type="submission" date="2019-03" db="EMBL/GenBank/DDBJ databases">
        <title>Whole genome sequence of a novel Rubrobacter taiwanensis strain, isolated from Yellowstone National Park.</title>
        <authorList>
            <person name="Freed S."/>
            <person name="Ramaley R.F."/>
            <person name="Kyndt J.A."/>
        </authorList>
    </citation>
    <scope>NUCLEOTIDE SEQUENCE [LARGE SCALE GENOMIC DNA]</scope>
    <source>
        <strain evidence="2 3">Yellowstone</strain>
    </source>
</reference>